<dbReference type="EMBL" id="FWYE01000001">
    <property type="protein sequence ID" value="SMD30543.1"/>
    <property type="molecule type" value="Genomic_DNA"/>
</dbReference>
<dbReference type="AlphaFoldDB" id="A0A8G2FW43"/>
<evidence type="ECO:0000313" key="2">
    <source>
        <dbReference type="EMBL" id="SMD30543.1"/>
    </source>
</evidence>
<comment type="caution">
    <text evidence="2">The sequence shown here is derived from an EMBL/GenBank/DDBJ whole genome shotgun (WGS) entry which is preliminary data.</text>
</comment>
<sequence>MNEIISSLEEEKPPGSPLLSGAYLRGIIDSDRVFVKYEGANPTGTQKDRISENHVKRALSLGMKTVSVATCGNYGASISYYSRKYNIDAVIGIPEYYSNVRSKEMVANGSRVIKYPYKYEEIVELFHKISERNGWYDASPGSRNDVYDIIGYSIIAIEIYKQLGHSPDYIAVPVGNGTTLAGIYYGFRALYDYGYASNVPRFIAASTSGGNPIVESYMNGSKKIMELSEEKIRETNVNEPLVAYRSYDGQKALDALYDTDGYAFYVNDDEMINASHLMKMNGLSVLPASASAAVAAARVLKNNDECVIVITGRDH</sequence>
<accession>A0A8G2FW43</accession>
<feature type="domain" description="Tryptophan synthase beta chain-like PALP" evidence="1">
    <location>
        <begin position="23"/>
        <end position="312"/>
    </location>
</feature>
<dbReference type="InterPro" id="IPR050214">
    <property type="entry name" value="Cys_Synth/Cystath_Beta-Synth"/>
</dbReference>
<reference evidence="2 3" key="1">
    <citation type="submission" date="2017-04" db="EMBL/GenBank/DDBJ databases">
        <authorList>
            <person name="Varghese N."/>
            <person name="Submissions S."/>
        </authorList>
    </citation>
    <scope>NUCLEOTIDE SEQUENCE [LARGE SCALE GENOMIC DNA]</scope>
    <source>
        <strain evidence="2 3">DSM 9789</strain>
    </source>
</reference>
<proteinExistence type="predicted"/>
<dbReference type="RefSeq" id="WP_084272485.1">
    <property type="nucleotide sequence ID" value="NZ_FWYE01000001.1"/>
</dbReference>
<evidence type="ECO:0000313" key="3">
    <source>
        <dbReference type="Proteomes" id="UP000192315"/>
    </source>
</evidence>
<dbReference type="Pfam" id="PF00291">
    <property type="entry name" value="PALP"/>
    <property type="match status" value="1"/>
</dbReference>
<protein>
    <submittedName>
        <fullName evidence="2">Threonine synthase-related protein</fullName>
    </submittedName>
</protein>
<evidence type="ECO:0000259" key="1">
    <source>
        <dbReference type="Pfam" id="PF00291"/>
    </source>
</evidence>
<dbReference type="InterPro" id="IPR036052">
    <property type="entry name" value="TrpB-like_PALP_sf"/>
</dbReference>
<gene>
    <name evidence="2" type="ORF">SAMN02745355_0431</name>
</gene>
<keyword evidence="3" id="KW-1185">Reference proteome</keyword>
<dbReference type="Gene3D" id="3.40.50.1100">
    <property type="match status" value="2"/>
</dbReference>
<dbReference type="Proteomes" id="UP000192315">
    <property type="component" value="Unassembled WGS sequence"/>
</dbReference>
<organism evidence="2 3">
    <name type="scientific">Picrophilus torridus (strain ATCC 700027 / DSM 9790 / JCM 10055 / NBRC 100828 / KAW 2/3)</name>
    <dbReference type="NCBI Taxonomy" id="1122961"/>
    <lineage>
        <taxon>Archaea</taxon>
        <taxon>Methanobacteriati</taxon>
        <taxon>Thermoplasmatota</taxon>
        <taxon>Thermoplasmata</taxon>
        <taxon>Thermoplasmatales</taxon>
        <taxon>Picrophilaceae</taxon>
        <taxon>Picrophilus</taxon>
    </lineage>
</organism>
<dbReference type="SUPFAM" id="SSF53686">
    <property type="entry name" value="Tryptophan synthase beta subunit-like PLP-dependent enzymes"/>
    <property type="match status" value="1"/>
</dbReference>
<dbReference type="PANTHER" id="PTHR10314">
    <property type="entry name" value="CYSTATHIONINE BETA-SYNTHASE"/>
    <property type="match status" value="1"/>
</dbReference>
<name>A0A8G2FW43_PICTO</name>
<dbReference type="InterPro" id="IPR001926">
    <property type="entry name" value="TrpB-like_PALP"/>
</dbReference>
<dbReference type="NCBIfam" id="NF004996">
    <property type="entry name" value="PRK06381.1"/>
    <property type="match status" value="1"/>
</dbReference>